<organism evidence="2 3">
    <name type="scientific">Rubus argutus</name>
    <name type="common">Southern blackberry</name>
    <dbReference type="NCBI Taxonomy" id="59490"/>
    <lineage>
        <taxon>Eukaryota</taxon>
        <taxon>Viridiplantae</taxon>
        <taxon>Streptophyta</taxon>
        <taxon>Embryophyta</taxon>
        <taxon>Tracheophyta</taxon>
        <taxon>Spermatophyta</taxon>
        <taxon>Magnoliopsida</taxon>
        <taxon>eudicotyledons</taxon>
        <taxon>Gunneridae</taxon>
        <taxon>Pentapetalae</taxon>
        <taxon>rosids</taxon>
        <taxon>fabids</taxon>
        <taxon>Rosales</taxon>
        <taxon>Rosaceae</taxon>
        <taxon>Rosoideae</taxon>
        <taxon>Rosoideae incertae sedis</taxon>
        <taxon>Rubus</taxon>
    </lineage>
</organism>
<dbReference type="EMBL" id="JBEDUW010000005">
    <property type="protein sequence ID" value="KAK9930598.1"/>
    <property type="molecule type" value="Genomic_DNA"/>
</dbReference>
<evidence type="ECO:0000313" key="2">
    <source>
        <dbReference type="EMBL" id="KAK9930598.1"/>
    </source>
</evidence>
<sequence length="291" mass="32415">MLHIAFRLHQGTVLELTESSPWICACYFYNAVSPNDVPLQNEIRAVNGVFHLRWTNRLPYGAAHLRPQGPPQLLNQPQQLSQVLLWNAHEPADLSGCEELIQSTQVLESSMVQRVQPLEDGQINQAPVMPSVLHPHQSHQYLSAIASRPQEVGGQRQQSTHVQMVSDVVANSMVPTPSMLPRFPPVQLEELTVDVNTTPSDGTSQQGTPEKRVCKRPAMFSQGRASGESSRKSNKRPRNSANSNDQKVSVPSNPREVINGCYNPIYDNMGLPLDPHLRLLEASLKREFPSE</sequence>
<comment type="caution">
    <text evidence="2">The sequence shown here is derived from an EMBL/GenBank/DDBJ whole genome shotgun (WGS) entry which is preliminary data.</text>
</comment>
<evidence type="ECO:0000313" key="3">
    <source>
        <dbReference type="Proteomes" id="UP001457282"/>
    </source>
</evidence>
<reference evidence="2 3" key="1">
    <citation type="journal article" date="2023" name="G3 (Bethesda)">
        <title>A chromosome-length genome assembly and annotation of blackberry (Rubus argutus, cv. 'Hillquist').</title>
        <authorList>
            <person name="Bruna T."/>
            <person name="Aryal R."/>
            <person name="Dudchenko O."/>
            <person name="Sargent D.J."/>
            <person name="Mead D."/>
            <person name="Buti M."/>
            <person name="Cavallini A."/>
            <person name="Hytonen T."/>
            <person name="Andres J."/>
            <person name="Pham M."/>
            <person name="Weisz D."/>
            <person name="Mascagni F."/>
            <person name="Usai G."/>
            <person name="Natali L."/>
            <person name="Bassil N."/>
            <person name="Fernandez G.E."/>
            <person name="Lomsadze A."/>
            <person name="Armour M."/>
            <person name="Olukolu B."/>
            <person name="Poorten T."/>
            <person name="Britton C."/>
            <person name="Davik J."/>
            <person name="Ashrafi H."/>
            <person name="Aiden E.L."/>
            <person name="Borodovsky M."/>
            <person name="Worthington M."/>
        </authorList>
    </citation>
    <scope>NUCLEOTIDE SEQUENCE [LARGE SCALE GENOMIC DNA]</scope>
    <source>
        <strain evidence="2">PI 553951</strain>
    </source>
</reference>
<dbReference type="AlphaFoldDB" id="A0AAW1X3M6"/>
<gene>
    <name evidence="2" type="ORF">M0R45_027633</name>
</gene>
<evidence type="ECO:0000256" key="1">
    <source>
        <dbReference type="SAM" id="MobiDB-lite"/>
    </source>
</evidence>
<feature type="compositionally biased region" description="Polar residues" evidence="1">
    <location>
        <begin position="196"/>
        <end position="208"/>
    </location>
</feature>
<name>A0AAW1X3M6_RUBAR</name>
<proteinExistence type="predicted"/>
<protein>
    <submittedName>
        <fullName evidence="2">Uncharacterized protein</fullName>
    </submittedName>
</protein>
<accession>A0AAW1X3M6</accession>
<dbReference type="Proteomes" id="UP001457282">
    <property type="component" value="Unassembled WGS sequence"/>
</dbReference>
<feature type="region of interest" description="Disordered" evidence="1">
    <location>
        <begin position="196"/>
        <end position="255"/>
    </location>
</feature>
<keyword evidence="3" id="KW-1185">Reference proteome</keyword>